<feature type="transmembrane region" description="Helical" evidence="6">
    <location>
        <begin position="7"/>
        <end position="26"/>
    </location>
</feature>
<evidence type="ECO:0000259" key="7">
    <source>
        <dbReference type="Pfam" id="PF00892"/>
    </source>
</evidence>
<dbReference type="PANTHER" id="PTHR32322:SF2">
    <property type="entry name" value="EAMA DOMAIN-CONTAINING PROTEIN"/>
    <property type="match status" value="1"/>
</dbReference>
<dbReference type="RefSeq" id="WP_189493070.1">
    <property type="nucleotide sequence ID" value="NZ_BMZG01000006.1"/>
</dbReference>
<reference evidence="8" key="2">
    <citation type="submission" date="2020-09" db="EMBL/GenBank/DDBJ databases">
        <authorList>
            <person name="Sun Q."/>
            <person name="Kim S."/>
        </authorList>
    </citation>
    <scope>NUCLEOTIDE SEQUENCE</scope>
    <source>
        <strain evidence="8">KCTC 32501</strain>
    </source>
</reference>
<dbReference type="PANTHER" id="PTHR32322">
    <property type="entry name" value="INNER MEMBRANE TRANSPORTER"/>
    <property type="match status" value="1"/>
</dbReference>
<gene>
    <name evidence="8" type="ORF">GCM10009007_12240</name>
</gene>
<feature type="domain" description="EamA" evidence="7">
    <location>
        <begin position="6"/>
        <end position="134"/>
    </location>
</feature>
<name>A0A8J3CH57_9BURK</name>
<evidence type="ECO:0000256" key="4">
    <source>
        <dbReference type="ARBA" id="ARBA00022989"/>
    </source>
</evidence>
<feature type="transmembrane region" description="Helical" evidence="6">
    <location>
        <begin position="236"/>
        <end position="257"/>
    </location>
</feature>
<comment type="subcellular location">
    <subcellularLocation>
        <location evidence="1">Membrane</location>
        <topology evidence="1">Multi-pass membrane protein</topology>
    </subcellularLocation>
</comment>
<dbReference type="InterPro" id="IPR037185">
    <property type="entry name" value="EmrE-like"/>
</dbReference>
<feature type="transmembrane region" description="Helical" evidence="6">
    <location>
        <begin position="263"/>
        <end position="282"/>
    </location>
</feature>
<comment type="caution">
    <text evidence="8">The sequence shown here is derived from an EMBL/GenBank/DDBJ whole genome shotgun (WGS) entry which is preliminary data.</text>
</comment>
<keyword evidence="5 6" id="KW-0472">Membrane</keyword>
<evidence type="ECO:0000313" key="9">
    <source>
        <dbReference type="Proteomes" id="UP000614287"/>
    </source>
</evidence>
<evidence type="ECO:0000256" key="1">
    <source>
        <dbReference type="ARBA" id="ARBA00004141"/>
    </source>
</evidence>
<feature type="domain" description="EamA" evidence="7">
    <location>
        <begin position="150"/>
        <end position="282"/>
    </location>
</feature>
<dbReference type="Proteomes" id="UP000614287">
    <property type="component" value="Unassembled WGS sequence"/>
</dbReference>
<dbReference type="InterPro" id="IPR050638">
    <property type="entry name" value="AA-Vitamin_Transporters"/>
</dbReference>
<organism evidence="8 9">
    <name type="scientific">Formosimonas limnophila</name>
    <dbReference type="NCBI Taxonomy" id="1384487"/>
    <lineage>
        <taxon>Bacteria</taxon>
        <taxon>Pseudomonadati</taxon>
        <taxon>Pseudomonadota</taxon>
        <taxon>Betaproteobacteria</taxon>
        <taxon>Burkholderiales</taxon>
        <taxon>Burkholderiaceae</taxon>
        <taxon>Formosimonas</taxon>
    </lineage>
</organism>
<reference evidence="8" key="1">
    <citation type="journal article" date="2014" name="Int. J. Syst. Evol. Microbiol.">
        <title>Complete genome sequence of Corynebacterium casei LMG S-19264T (=DSM 44701T), isolated from a smear-ripened cheese.</title>
        <authorList>
            <consortium name="US DOE Joint Genome Institute (JGI-PGF)"/>
            <person name="Walter F."/>
            <person name="Albersmeier A."/>
            <person name="Kalinowski J."/>
            <person name="Ruckert C."/>
        </authorList>
    </citation>
    <scope>NUCLEOTIDE SEQUENCE</scope>
    <source>
        <strain evidence="8">KCTC 32501</strain>
    </source>
</reference>
<dbReference type="AlphaFoldDB" id="A0A8J3CH57"/>
<feature type="transmembrane region" description="Helical" evidence="6">
    <location>
        <begin position="63"/>
        <end position="84"/>
    </location>
</feature>
<feature type="transmembrane region" description="Helical" evidence="6">
    <location>
        <begin position="180"/>
        <end position="197"/>
    </location>
</feature>
<evidence type="ECO:0000256" key="6">
    <source>
        <dbReference type="SAM" id="Phobius"/>
    </source>
</evidence>
<feature type="transmembrane region" description="Helical" evidence="6">
    <location>
        <begin position="90"/>
        <end position="112"/>
    </location>
</feature>
<feature type="transmembrane region" description="Helical" evidence="6">
    <location>
        <begin position="32"/>
        <end position="51"/>
    </location>
</feature>
<feature type="transmembrane region" description="Helical" evidence="6">
    <location>
        <begin position="209"/>
        <end position="229"/>
    </location>
</feature>
<keyword evidence="3 6" id="KW-0812">Transmembrane</keyword>
<comment type="similarity">
    <text evidence="2">Belongs to the EamA transporter family.</text>
</comment>
<accession>A0A8J3CH57</accession>
<dbReference type="InterPro" id="IPR000620">
    <property type="entry name" value="EamA_dom"/>
</dbReference>
<feature type="transmembrane region" description="Helical" evidence="6">
    <location>
        <begin position="121"/>
        <end position="139"/>
    </location>
</feature>
<evidence type="ECO:0000256" key="2">
    <source>
        <dbReference type="ARBA" id="ARBA00007362"/>
    </source>
</evidence>
<dbReference type="SUPFAM" id="SSF103481">
    <property type="entry name" value="Multidrug resistance efflux transporter EmrE"/>
    <property type="match status" value="2"/>
</dbReference>
<proteinExistence type="inferred from homology"/>
<protein>
    <submittedName>
        <fullName evidence="8">Transporter</fullName>
    </submittedName>
</protein>
<dbReference type="GO" id="GO:0016020">
    <property type="term" value="C:membrane"/>
    <property type="evidence" value="ECO:0007669"/>
    <property type="project" value="UniProtKB-SubCell"/>
</dbReference>
<feature type="transmembrane region" description="Helical" evidence="6">
    <location>
        <begin position="145"/>
        <end position="168"/>
    </location>
</feature>
<evidence type="ECO:0000256" key="3">
    <source>
        <dbReference type="ARBA" id="ARBA00022692"/>
    </source>
</evidence>
<evidence type="ECO:0000256" key="5">
    <source>
        <dbReference type="ARBA" id="ARBA00023136"/>
    </source>
</evidence>
<keyword evidence="9" id="KW-1185">Reference proteome</keyword>
<evidence type="ECO:0000313" key="8">
    <source>
        <dbReference type="EMBL" id="GHA72943.1"/>
    </source>
</evidence>
<dbReference type="Pfam" id="PF00892">
    <property type="entry name" value="EamA"/>
    <property type="match status" value="2"/>
</dbReference>
<dbReference type="EMBL" id="BMZG01000006">
    <property type="protein sequence ID" value="GHA72943.1"/>
    <property type="molecule type" value="Genomic_DNA"/>
</dbReference>
<sequence>MSFSSICRFVLLGAIWGASFLFMRILAPEVGALWTAESRLAIGALVLVLYLQTRNISLNLEHWRHYAVVGFLNCAVPFSMFGLAGKLLPAGYSAVLNSSVPLWAIIFAVWAFNESITKTRAIALLLGVVGVAFVAQPTTDVQMGWLFMVGVGACLLASACYALSGIYLKKYTSGLKPQAIATMSQAFGALMLLPLALLSGLPSVISVEAAVSGVLLGVFCSGIAFLLYYRLLEDEGILLASGVTFLVPLFGIFWGAMLLHERLGWPVFVGCGLIIGAAYLLYRSNRVMVKQ</sequence>
<keyword evidence="4 6" id="KW-1133">Transmembrane helix</keyword>